<dbReference type="Gene3D" id="1.25.40.20">
    <property type="entry name" value="Ankyrin repeat-containing domain"/>
    <property type="match status" value="1"/>
</dbReference>
<evidence type="ECO:0000313" key="2">
    <source>
        <dbReference type="Proteomes" id="UP000008177"/>
    </source>
</evidence>
<sequence>MIHFILEKGRAMGKSGEMALYYAVVHGDFLMTRLLLAAGVSPSGRLHGVSNPVRTEIRKEWGHILQLLLSAGAKEIELSDNGLYFGQQTKTPRQLWHTCGRY</sequence>
<evidence type="ECO:0000313" key="1">
    <source>
        <dbReference type="EMBL" id="CCD51058.1"/>
    </source>
</evidence>
<dbReference type="STRING" id="999810.G2YH24"/>
<dbReference type="HOGENOM" id="CLU_2277050_0_0_1"/>
<name>G2YH24_BOTF4</name>
<dbReference type="InterPro" id="IPR036770">
    <property type="entry name" value="Ankyrin_rpt-contain_sf"/>
</dbReference>
<dbReference type="OrthoDB" id="3527837at2759"/>
<organism evidence="1 2">
    <name type="scientific">Botryotinia fuckeliana (strain T4)</name>
    <name type="common">Noble rot fungus</name>
    <name type="synonym">Botrytis cinerea</name>
    <dbReference type="NCBI Taxonomy" id="999810"/>
    <lineage>
        <taxon>Eukaryota</taxon>
        <taxon>Fungi</taxon>
        <taxon>Dikarya</taxon>
        <taxon>Ascomycota</taxon>
        <taxon>Pezizomycotina</taxon>
        <taxon>Leotiomycetes</taxon>
        <taxon>Helotiales</taxon>
        <taxon>Sclerotiniaceae</taxon>
        <taxon>Botrytis</taxon>
    </lineage>
</organism>
<dbReference type="AlphaFoldDB" id="G2YH24"/>
<dbReference type="Proteomes" id="UP000008177">
    <property type="component" value="Unplaced contigs"/>
</dbReference>
<dbReference type="SUPFAM" id="SSF48403">
    <property type="entry name" value="Ankyrin repeat"/>
    <property type="match status" value="1"/>
</dbReference>
<protein>
    <submittedName>
        <fullName evidence="1">Uncharacterized protein</fullName>
    </submittedName>
</protein>
<proteinExistence type="predicted"/>
<accession>G2YH24</accession>
<reference evidence="2" key="1">
    <citation type="journal article" date="2011" name="PLoS Genet.">
        <title>Genomic analysis of the necrotrophic fungal pathogens Sclerotinia sclerotiorum and Botrytis cinerea.</title>
        <authorList>
            <person name="Amselem J."/>
            <person name="Cuomo C.A."/>
            <person name="van Kan J.A."/>
            <person name="Viaud M."/>
            <person name="Benito E.P."/>
            <person name="Couloux A."/>
            <person name="Coutinho P.M."/>
            <person name="de Vries R.P."/>
            <person name="Dyer P.S."/>
            <person name="Fillinger S."/>
            <person name="Fournier E."/>
            <person name="Gout L."/>
            <person name="Hahn M."/>
            <person name="Kohn L."/>
            <person name="Lapalu N."/>
            <person name="Plummer K.M."/>
            <person name="Pradier J.M."/>
            <person name="Quevillon E."/>
            <person name="Sharon A."/>
            <person name="Simon A."/>
            <person name="ten Have A."/>
            <person name="Tudzynski B."/>
            <person name="Tudzynski P."/>
            <person name="Wincker P."/>
            <person name="Andrew M."/>
            <person name="Anthouard V."/>
            <person name="Beever R.E."/>
            <person name="Beffa R."/>
            <person name="Benoit I."/>
            <person name="Bouzid O."/>
            <person name="Brault B."/>
            <person name="Chen Z."/>
            <person name="Choquer M."/>
            <person name="Collemare J."/>
            <person name="Cotton P."/>
            <person name="Danchin E.G."/>
            <person name="Da Silva C."/>
            <person name="Gautier A."/>
            <person name="Giraud C."/>
            <person name="Giraud T."/>
            <person name="Gonzalez C."/>
            <person name="Grossetete S."/>
            <person name="Guldener U."/>
            <person name="Henrissat B."/>
            <person name="Howlett B.J."/>
            <person name="Kodira C."/>
            <person name="Kretschmer M."/>
            <person name="Lappartient A."/>
            <person name="Leroch M."/>
            <person name="Levis C."/>
            <person name="Mauceli E."/>
            <person name="Neuveglise C."/>
            <person name="Oeser B."/>
            <person name="Pearson M."/>
            <person name="Poulain J."/>
            <person name="Poussereau N."/>
            <person name="Quesneville H."/>
            <person name="Rascle C."/>
            <person name="Schumacher J."/>
            <person name="Segurens B."/>
            <person name="Sexton A."/>
            <person name="Silva E."/>
            <person name="Sirven C."/>
            <person name="Soanes D.M."/>
            <person name="Talbot N.J."/>
            <person name="Templeton M."/>
            <person name="Yandava C."/>
            <person name="Yarden O."/>
            <person name="Zeng Q."/>
            <person name="Rollins J.A."/>
            <person name="Lebrun M.H."/>
            <person name="Dickman M."/>
        </authorList>
    </citation>
    <scope>NUCLEOTIDE SEQUENCE [LARGE SCALE GENOMIC DNA]</scope>
    <source>
        <strain evidence="2">T4</strain>
    </source>
</reference>
<dbReference type="InParanoid" id="G2YH24"/>
<dbReference type="EMBL" id="FQ790332">
    <property type="protein sequence ID" value="CCD51058.1"/>
    <property type="molecule type" value="Genomic_DNA"/>
</dbReference>
<gene>
    <name evidence="1" type="ORF">BofuT4_P023260.1</name>
</gene>